<feature type="compositionally biased region" description="Polar residues" evidence="1">
    <location>
        <begin position="244"/>
        <end position="255"/>
    </location>
</feature>
<evidence type="ECO:0000313" key="3">
    <source>
        <dbReference type="Proteomes" id="UP000886520"/>
    </source>
</evidence>
<evidence type="ECO:0000256" key="1">
    <source>
        <dbReference type="SAM" id="MobiDB-lite"/>
    </source>
</evidence>
<feature type="compositionally biased region" description="Low complexity" evidence="1">
    <location>
        <begin position="37"/>
        <end position="54"/>
    </location>
</feature>
<feature type="region of interest" description="Disordered" evidence="1">
    <location>
        <begin position="1"/>
        <end position="122"/>
    </location>
</feature>
<dbReference type="AlphaFoldDB" id="A0A9D4USI0"/>
<accession>A0A9D4USI0</accession>
<dbReference type="EMBL" id="JABFUD020000011">
    <property type="protein sequence ID" value="KAI5073022.1"/>
    <property type="molecule type" value="Genomic_DNA"/>
</dbReference>
<organism evidence="2 3">
    <name type="scientific">Adiantum capillus-veneris</name>
    <name type="common">Maidenhair fern</name>
    <dbReference type="NCBI Taxonomy" id="13818"/>
    <lineage>
        <taxon>Eukaryota</taxon>
        <taxon>Viridiplantae</taxon>
        <taxon>Streptophyta</taxon>
        <taxon>Embryophyta</taxon>
        <taxon>Tracheophyta</taxon>
        <taxon>Polypodiopsida</taxon>
        <taxon>Polypodiidae</taxon>
        <taxon>Polypodiales</taxon>
        <taxon>Pteridineae</taxon>
        <taxon>Pteridaceae</taxon>
        <taxon>Vittarioideae</taxon>
        <taxon>Adiantum</taxon>
    </lineage>
</organism>
<reference evidence="2" key="1">
    <citation type="submission" date="2021-01" db="EMBL/GenBank/DDBJ databases">
        <title>Adiantum capillus-veneris genome.</title>
        <authorList>
            <person name="Fang Y."/>
            <person name="Liao Q."/>
        </authorList>
    </citation>
    <scope>NUCLEOTIDE SEQUENCE</scope>
    <source>
        <strain evidence="2">H3</strain>
        <tissue evidence="2">Leaf</tissue>
    </source>
</reference>
<name>A0A9D4USI0_ADICA</name>
<feature type="region of interest" description="Disordered" evidence="1">
    <location>
        <begin position="163"/>
        <end position="255"/>
    </location>
</feature>
<evidence type="ECO:0000313" key="2">
    <source>
        <dbReference type="EMBL" id="KAI5073022.1"/>
    </source>
</evidence>
<keyword evidence="3" id="KW-1185">Reference proteome</keyword>
<comment type="caution">
    <text evidence="2">The sequence shown here is derived from an EMBL/GenBank/DDBJ whole genome shotgun (WGS) entry which is preliminary data.</text>
</comment>
<feature type="compositionally biased region" description="Low complexity" evidence="1">
    <location>
        <begin position="165"/>
        <end position="202"/>
    </location>
</feature>
<feature type="compositionally biased region" description="Polar residues" evidence="1">
    <location>
        <begin position="104"/>
        <end position="122"/>
    </location>
</feature>
<gene>
    <name evidence="2" type="ORF">GOP47_0011035</name>
</gene>
<sequence>MRYAFPLHPEPPFLHVGIPSPCTQSPAPSPSRHSPFSWSPPTAAAYAPSTTPRSDQPHTQPVQPSPPAPHHVAALLGLLPTPTRSSSPQLGLLHHSRPLGAYHSPSSPHGITRSSVPAAPSSTNFRARNTVKHFPLGSVSHHRPPALHTPTSPIMVRTYQTARKSSMPLPAPSLLAAPTRDPSHSASSYHTPTTSTSVPSPVEDSHATPLNQSIPSGIDEVKPLTSTSETSPTTCTSSDSSPSAQHLDQAASSSCVRTQSLADIYAATERDFLRWGSTQGSHQTTTP</sequence>
<feature type="compositionally biased region" description="Polar residues" evidence="1">
    <location>
        <begin position="21"/>
        <end position="36"/>
    </location>
</feature>
<proteinExistence type="predicted"/>
<dbReference type="Proteomes" id="UP000886520">
    <property type="component" value="Chromosome 11"/>
</dbReference>
<feature type="compositionally biased region" description="Low complexity" evidence="1">
    <location>
        <begin position="225"/>
        <end position="243"/>
    </location>
</feature>
<protein>
    <submittedName>
        <fullName evidence="2">Uncharacterized protein</fullName>
    </submittedName>
</protein>